<evidence type="ECO:0000256" key="11">
    <source>
        <dbReference type="ARBA" id="ARBA00022989"/>
    </source>
</evidence>
<dbReference type="Gene3D" id="2.60.40.3210">
    <property type="entry name" value="Zona pellucida, ZP-N domain"/>
    <property type="match status" value="4"/>
</dbReference>
<organism evidence="20 21">
    <name type="scientific">Synaphobranchus kaupii</name>
    <name type="common">Kaup's arrowtooth eel</name>
    <dbReference type="NCBI Taxonomy" id="118154"/>
    <lineage>
        <taxon>Eukaryota</taxon>
        <taxon>Metazoa</taxon>
        <taxon>Chordata</taxon>
        <taxon>Craniata</taxon>
        <taxon>Vertebrata</taxon>
        <taxon>Euteleostomi</taxon>
        <taxon>Actinopterygii</taxon>
        <taxon>Neopterygii</taxon>
        <taxon>Teleostei</taxon>
        <taxon>Anguilliformes</taxon>
        <taxon>Synaphobranchidae</taxon>
        <taxon>Synaphobranchus</taxon>
    </lineage>
</organism>
<evidence type="ECO:0000256" key="3">
    <source>
        <dbReference type="ARBA" id="ARBA00006735"/>
    </source>
</evidence>
<accession>A0A9Q1EID7</accession>
<evidence type="ECO:0000256" key="9">
    <source>
        <dbReference type="ARBA" id="ARBA00022692"/>
    </source>
</evidence>
<evidence type="ECO:0000256" key="2">
    <source>
        <dbReference type="ARBA" id="ARBA00004498"/>
    </source>
</evidence>
<dbReference type="GO" id="GO:0035803">
    <property type="term" value="P:egg coat formation"/>
    <property type="evidence" value="ECO:0007669"/>
    <property type="project" value="TreeGrafter"/>
</dbReference>
<name>A0A9Q1EID7_SYNKA</name>
<feature type="transmembrane region" description="Helical" evidence="17">
    <location>
        <begin position="741"/>
        <end position="765"/>
    </location>
</feature>
<proteinExistence type="inferred from homology"/>
<dbReference type="InterPro" id="IPR001507">
    <property type="entry name" value="ZP_dom"/>
</dbReference>
<keyword evidence="6" id="KW-0964">Secreted</keyword>
<dbReference type="Pfam" id="PF23344">
    <property type="entry name" value="ZP-N"/>
    <property type="match status" value="4"/>
</dbReference>
<dbReference type="FunFam" id="2.60.40.3210:FF:000001">
    <property type="entry name" value="Zona pellucida sperm-binding protein 3"/>
    <property type="match status" value="4"/>
</dbReference>
<evidence type="ECO:0000256" key="7">
    <source>
        <dbReference type="ARBA" id="ARBA00022530"/>
    </source>
</evidence>
<keyword evidence="8" id="KW-0165">Cleavage on pair of basic residues</keyword>
<dbReference type="PROSITE" id="PS51034">
    <property type="entry name" value="ZP_2"/>
    <property type="match status" value="4"/>
</dbReference>
<sequence length="1589" mass="170590">MGSEGLFTGLIVLGLFGCLCNAQWGSQFSTVNVERFATTQRFSRFTQAPVTPSPTLGEPKVPTIAVEPPTPNPNAVKAHCGEGSVQLEVDMDLLGIGHLIQPSDITLGGCGPVEEDGSAQVLLFETELHGCGSVLAMTEDSLVYTFALHYQPRALGATPIIRTSSAVVGIQCHYMRLHNVSSNALKPTWIPYHSTLSAEELLVFSLRLMADDWQLERASNVFFLGDLINIEASVVQANHMPLRVFVDTCVATLDPDMNSVPSYAFIENKGCLMDSKLTNSRSLFLSRVQDDKLLFQLDAFRFAQEARSSIYIFCNLKATAALPDSEGKACSYPPGKDRWISASGNDQACSCCDTSCTLRKGRSVDSAAQYEGGAVLGPIVVQEVTEVVVPESHGAEGSSEAVVMAGVMAAVGLICLIVLGTVLVWRRYKPMVLVTGFTQAPVTPRPTLKRPGFTQAPVTPSPTLGEPKVPTIAVEPPTPNPNAVKAHCGEGSVQLEVDMDLLGIGHLIQPSDITLGGCGPVEEDGSAQVLLFETELHGCGSVLAMTEDSLVYTFALHYQPRALGATPIIRTSSAVVGIQCHYMRLHNVSSNALKPTWIPYHSTLSADKLLVFSLRLMADDWQLERASNVFFLGDLINIEASVVQANHMPLRVFVDTCVATLDPDMNSVPSYAFIENKGWISASGDDQACSCCDTSCTLRKGRSVDSAAQYEGGAVLGPIVVQEATEVVVPESHGAEGSSEAVVMAGVMAAVGLICLIVLGTVLVWRRYKPMVLVTGFTQAPVTPRPTLKRPGFTQAPVTPSPTLGEPKVPTIAVEPPTPNPNAVKAHCGEGSVQLEVDMDLLGIGHLIQPSDITLGGCGPVEEDGSAQVLLFETELHGCGSVLAMTEDSLVYTFALHYQPRALGATPIIRTSSAVVGIQCHYMRLHNVSSNALKPTWIPYHSTLSAEELLVFSLRLMADDWQLERASNVFFLGDLINIEASVVQANHMPLRVFVDTCVATLDPDMNSVPSYVFIENKGCLMDSKLTNSRSQFLSRVQDDKLLFQLDAFRFAQEARSSIYIFCNLKATAALPDSEGKACSYPPGKDRWISASGDDQACSCCDTSCTLRKGRSVDSAAQYEGGAVLGPIVVQEATEVVVPESHGAEVSSKAVVMAGVMAAVGLICLIVLGTVLVWRRYKPMVLVTGFTQAPVTPRPTLKRPGFTQAPVTPSPTLGEPKVPTIAVEPPTPNPNAVKAHCGESSVQLEVDMDLLGIGHLIQPSDITLGGCGPVEEDGSAQVLLFETELHGCGSVLAMTEDSLVYTFALHYQPRALGATPIIRTSSAVVGVQCHYMRLYNVSSNALKPTWIPYHSTLSAEELLVFSLRLMADDWQLERASNVFFLGDLINIEASVVQANHMSLRVFVDSCVATLDADMNSVPSYAFIENKGCLMDSKLTNSRSQFLSRVQDDKLLFQLDAFRFAQEARSSIYIFCNLKATAALPDSEGKACSYPPGKDRWISASGNDQACSCCDTSCASRKGRSVDSAAQYEGGAVLGPIVVQEATEDVVPESHRAAGSSEAVVMAGVMAAVGLICLIVLGTVLVWRRYKPMVL</sequence>
<keyword evidence="10 18" id="KW-0732">Signal</keyword>
<dbReference type="Proteomes" id="UP001152622">
    <property type="component" value="Chromosome 17"/>
</dbReference>
<feature type="domain" description="ZP" evidence="19">
    <location>
        <begin position="79"/>
        <end position="337"/>
    </location>
</feature>
<evidence type="ECO:0000256" key="17">
    <source>
        <dbReference type="SAM" id="Phobius"/>
    </source>
</evidence>
<evidence type="ECO:0000313" key="21">
    <source>
        <dbReference type="Proteomes" id="UP001152622"/>
    </source>
</evidence>
<evidence type="ECO:0000256" key="12">
    <source>
        <dbReference type="ARBA" id="ARBA00023136"/>
    </source>
</evidence>
<feature type="domain" description="ZP" evidence="19">
    <location>
        <begin position="827"/>
        <end position="1085"/>
    </location>
</feature>
<evidence type="ECO:0000256" key="5">
    <source>
        <dbReference type="ARBA" id="ARBA00022475"/>
    </source>
</evidence>
<dbReference type="InterPro" id="IPR055356">
    <property type="entry name" value="ZP-N"/>
</dbReference>
<dbReference type="SMART" id="SM00241">
    <property type="entry name" value="ZP"/>
    <property type="match status" value="4"/>
</dbReference>
<dbReference type="FunFam" id="2.60.40.4100:FF:000002">
    <property type="entry name" value="Zona pellucida sperm-binding protein 3"/>
    <property type="match status" value="4"/>
</dbReference>
<feature type="region of interest" description="Disordered" evidence="16">
    <location>
        <begin position="445"/>
        <end position="466"/>
    </location>
</feature>
<gene>
    <name evidence="20" type="ORF">SKAU_G00361800</name>
</gene>
<dbReference type="GO" id="GO:2000344">
    <property type="term" value="P:positive regulation of acrosome reaction"/>
    <property type="evidence" value="ECO:0007669"/>
    <property type="project" value="TreeGrafter"/>
</dbReference>
<evidence type="ECO:0000256" key="16">
    <source>
        <dbReference type="SAM" id="MobiDB-lite"/>
    </source>
</evidence>
<dbReference type="GO" id="GO:0032190">
    <property type="term" value="F:acrosin binding"/>
    <property type="evidence" value="ECO:0007669"/>
    <property type="project" value="TreeGrafter"/>
</dbReference>
<keyword evidence="14" id="KW-0325">Glycoprotein</keyword>
<feature type="transmembrane region" description="Helical" evidence="17">
    <location>
        <begin position="1557"/>
        <end position="1581"/>
    </location>
</feature>
<evidence type="ECO:0000256" key="10">
    <source>
        <dbReference type="ARBA" id="ARBA00022729"/>
    </source>
</evidence>
<protein>
    <recommendedName>
        <fullName evidence="4">Zona pellucida sperm-binding protein 3</fullName>
    </recommendedName>
    <alternativeName>
        <fullName evidence="15">Zona pellucida glycoprotein 3</fullName>
    </alternativeName>
</protein>
<feature type="transmembrane region" description="Helical" evidence="17">
    <location>
        <begin position="1149"/>
        <end position="1173"/>
    </location>
</feature>
<feature type="domain" description="ZP" evidence="19">
    <location>
        <begin position="487"/>
        <end position="745"/>
    </location>
</feature>
<feature type="region of interest" description="Disordered" evidence="16">
    <location>
        <begin position="1193"/>
        <end position="1214"/>
    </location>
</feature>
<keyword evidence="21" id="KW-1185">Reference proteome</keyword>
<feature type="transmembrane region" description="Helical" evidence="17">
    <location>
        <begin position="401"/>
        <end position="425"/>
    </location>
</feature>
<dbReference type="GO" id="GO:0007339">
    <property type="term" value="P:binding of sperm to zona pellucida"/>
    <property type="evidence" value="ECO:0007669"/>
    <property type="project" value="TreeGrafter"/>
</dbReference>
<dbReference type="PRINTS" id="PR00023">
    <property type="entry name" value="ZPELLUCIDA"/>
</dbReference>
<evidence type="ECO:0000256" key="14">
    <source>
        <dbReference type="ARBA" id="ARBA00023180"/>
    </source>
</evidence>
<keyword evidence="12 17" id="KW-0472">Membrane</keyword>
<keyword evidence="9 17" id="KW-0812">Transmembrane</keyword>
<feature type="chain" id="PRO_5040268078" description="Zona pellucida sperm-binding protein 3" evidence="18">
    <location>
        <begin position="23"/>
        <end position="1589"/>
    </location>
</feature>
<dbReference type="GO" id="GO:0005886">
    <property type="term" value="C:plasma membrane"/>
    <property type="evidence" value="ECO:0007669"/>
    <property type="project" value="UniProtKB-SubCell"/>
</dbReference>
<evidence type="ECO:0000256" key="4">
    <source>
        <dbReference type="ARBA" id="ARBA00017980"/>
    </source>
</evidence>
<dbReference type="OrthoDB" id="8880842at2759"/>
<reference evidence="20" key="1">
    <citation type="journal article" date="2023" name="Science">
        <title>Genome structures resolve the early diversification of teleost fishes.</title>
        <authorList>
            <person name="Parey E."/>
            <person name="Louis A."/>
            <person name="Montfort J."/>
            <person name="Bouchez O."/>
            <person name="Roques C."/>
            <person name="Iampietro C."/>
            <person name="Lluch J."/>
            <person name="Castinel A."/>
            <person name="Donnadieu C."/>
            <person name="Desvignes T."/>
            <person name="Floi Bucao C."/>
            <person name="Jouanno E."/>
            <person name="Wen M."/>
            <person name="Mejri S."/>
            <person name="Dirks R."/>
            <person name="Jansen H."/>
            <person name="Henkel C."/>
            <person name="Chen W.J."/>
            <person name="Zahm M."/>
            <person name="Cabau C."/>
            <person name="Klopp C."/>
            <person name="Thompson A.W."/>
            <person name="Robinson-Rechavi M."/>
            <person name="Braasch I."/>
            <person name="Lecointre G."/>
            <person name="Bobe J."/>
            <person name="Postlethwait J.H."/>
            <person name="Berthelot C."/>
            <person name="Roest Crollius H."/>
            <person name="Guiguen Y."/>
        </authorList>
    </citation>
    <scope>NUCLEOTIDE SEQUENCE</scope>
    <source>
        <strain evidence="20">WJC10195</strain>
    </source>
</reference>
<evidence type="ECO:0000256" key="15">
    <source>
        <dbReference type="ARBA" id="ARBA00030824"/>
    </source>
</evidence>
<feature type="region of interest" description="Disordered" evidence="16">
    <location>
        <begin position="785"/>
        <end position="806"/>
    </location>
</feature>
<evidence type="ECO:0000256" key="6">
    <source>
        <dbReference type="ARBA" id="ARBA00022525"/>
    </source>
</evidence>
<dbReference type="Pfam" id="PF00100">
    <property type="entry name" value="Zona_pellucida"/>
    <property type="match status" value="4"/>
</dbReference>
<dbReference type="PANTHER" id="PTHR11576">
    <property type="entry name" value="ZONA PELLUCIDA SPERM-BINDING PROTEIN 3"/>
    <property type="match status" value="1"/>
</dbReference>
<evidence type="ECO:0000313" key="20">
    <source>
        <dbReference type="EMBL" id="KAJ8339394.1"/>
    </source>
</evidence>
<keyword evidence="13" id="KW-1015">Disulfide bond</keyword>
<dbReference type="InterPro" id="IPR042235">
    <property type="entry name" value="ZP-C_dom"/>
</dbReference>
<dbReference type="InterPro" id="IPR048290">
    <property type="entry name" value="ZP_chr"/>
</dbReference>
<evidence type="ECO:0000256" key="8">
    <source>
        <dbReference type="ARBA" id="ARBA00022685"/>
    </source>
</evidence>
<dbReference type="InterPro" id="IPR055355">
    <property type="entry name" value="ZP-C"/>
</dbReference>
<evidence type="ECO:0000256" key="1">
    <source>
        <dbReference type="ARBA" id="ARBA00004251"/>
    </source>
</evidence>
<dbReference type="Gene3D" id="2.60.40.4100">
    <property type="entry name" value="Zona pellucida, ZP-C domain"/>
    <property type="match status" value="4"/>
</dbReference>
<evidence type="ECO:0000256" key="18">
    <source>
        <dbReference type="SAM" id="SignalP"/>
    </source>
</evidence>
<dbReference type="EMBL" id="JAINUF010000017">
    <property type="protein sequence ID" value="KAJ8339394.1"/>
    <property type="molecule type" value="Genomic_DNA"/>
</dbReference>
<keyword evidence="11 17" id="KW-1133">Transmembrane helix</keyword>
<keyword evidence="7" id="KW-0272">Extracellular matrix</keyword>
<comment type="caution">
    <text evidence="20">The sequence shown here is derived from an EMBL/GenBank/DDBJ whole genome shotgun (WGS) entry which is preliminary data.</text>
</comment>
<evidence type="ECO:0000256" key="13">
    <source>
        <dbReference type="ARBA" id="ARBA00023157"/>
    </source>
</evidence>
<comment type="similarity">
    <text evidence="3">Belongs to the ZP domain family. ZPC subfamily.</text>
</comment>
<feature type="signal peptide" evidence="18">
    <location>
        <begin position="1"/>
        <end position="22"/>
    </location>
</feature>
<keyword evidence="5" id="KW-1003">Cell membrane</keyword>
<evidence type="ECO:0000259" key="19">
    <source>
        <dbReference type="PROSITE" id="PS51034"/>
    </source>
</evidence>
<feature type="domain" description="ZP" evidence="19">
    <location>
        <begin position="1235"/>
        <end position="1493"/>
    </location>
</feature>
<dbReference type="PANTHER" id="PTHR11576:SF2">
    <property type="entry name" value="ZONA PELLUCIDA SPERM-BINDING PROTEIN 3"/>
    <property type="match status" value="1"/>
</dbReference>
<comment type="subcellular location">
    <subcellularLocation>
        <location evidence="1">Cell membrane</location>
        <topology evidence="1">Single-pass type I membrane protein</topology>
    </subcellularLocation>
    <subcellularLocation>
        <location evidence="2">Secreted</location>
        <location evidence="2">Extracellular space</location>
        <location evidence="2">Extracellular matrix</location>
    </subcellularLocation>
</comment>
<dbReference type="GO" id="GO:0031012">
    <property type="term" value="C:extracellular matrix"/>
    <property type="evidence" value="ECO:0007669"/>
    <property type="project" value="TreeGrafter"/>
</dbReference>